<dbReference type="STRING" id="235985.SAMN05414137_105283"/>
<proteinExistence type="predicted"/>
<sequence>MGHSGDTTQTGTSGASGATGTPARDPFAPPPEGTPDRPWQPRGALVRADLQNAGGSGEGGPYDTRPGTGDGSPSGDAGSSGGAGPTGGAGDPGTPGTPGAPGASEPQDGQGTPGAQGAQGAPGTRGRAQVPPPHPWSPGYQGQQPPTPRFPYPPPGPRHDPTDPVFRRSRLALLCGMWGFFFMVLGVPYVTLLLGALALYWGISALRGDVKAPAATTTGALPPGVAPMPGRPAYYNPAPTRPHVPAALGGVIAGAVSLALVAVVFGVQLYYKSYYDCQANALTKTTYDTCATSVTPRPPAWLTQLNGS</sequence>
<feature type="compositionally biased region" description="Gly residues" evidence="1">
    <location>
        <begin position="68"/>
        <end position="93"/>
    </location>
</feature>
<dbReference type="AlphaFoldDB" id="A0A1H7MBH5"/>
<dbReference type="RefSeq" id="WP_052439281.1">
    <property type="nucleotide sequence ID" value="NZ_BBPN01000042.1"/>
</dbReference>
<name>A0A1H7MBH5_STRJI</name>
<evidence type="ECO:0000313" key="3">
    <source>
        <dbReference type="EMBL" id="SEL08471.1"/>
    </source>
</evidence>
<evidence type="ECO:0008006" key="5">
    <source>
        <dbReference type="Google" id="ProtNLM"/>
    </source>
</evidence>
<dbReference type="eggNOG" id="ENOG50331E3">
    <property type="taxonomic scope" value="Bacteria"/>
</dbReference>
<protein>
    <recommendedName>
        <fullName evidence="5">Collagen triple helix repeat-containing protein</fullName>
    </recommendedName>
</protein>
<accession>A0A1H7MBH5</accession>
<keyword evidence="2" id="KW-0472">Membrane</keyword>
<keyword evidence="2" id="KW-0812">Transmembrane</keyword>
<feature type="transmembrane region" description="Helical" evidence="2">
    <location>
        <begin position="246"/>
        <end position="271"/>
    </location>
</feature>
<evidence type="ECO:0000256" key="1">
    <source>
        <dbReference type="SAM" id="MobiDB-lite"/>
    </source>
</evidence>
<dbReference type="OrthoDB" id="4337297at2"/>
<keyword evidence="4" id="KW-1185">Reference proteome</keyword>
<gene>
    <name evidence="3" type="ORF">SAMN05414137_105283</name>
</gene>
<feature type="region of interest" description="Disordered" evidence="1">
    <location>
        <begin position="1"/>
        <end position="163"/>
    </location>
</feature>
<feature type="transmembrane region" description="Helical" evidence="2">
    <location>
        <begin position="171"/>
        <end position="203"/>
    </location>
</feature>
<organism evidence="3 4">
    <name type="scientific">Streptacidiphilus jiangxiensis</name>
    <dbReference type="NCBI Taxonomy" id="235985"/>
    <lineage>
        <taxon>Bacteria</taxon>
        <taxon>Bacillati</taxon>
        <taxon>Actinomycetota</taxon>
        <taxon>Actinomycetes</taxon>
        <taxon>Kitasatosporales</taxon>
        <taxon>Streptomycetaceae</taxon>
        <taxon>Streptacidiphilus</taxon>
    </lineage>
</organism>
<reference evidence="4" key="1">
    <citation type="submission" date="2016-10" db="EMBL/GenBank/DDBJ databases">
        <authorList>
            <person name="Varghese N."/>
        </authorList>
    </citation>
    <scope>NUCLEOTIDE SEQUENCE [LARGE SCALE GENOMIC DNA]</scope>
    <source>
        <strain evidence="4">DSM 45096 / BCRC 16803 / CGMCC 4.1857 / CIP 109030 / JCM 12277 / KCTC 19219 / NBRC 100920 / 33214</strain>
    </source>
</reference>
<feature type="compositionally biased region" description="Low complexity" evidence="1">
    <location>
        <begin position="1"/>
        <end position="23"/>
    </location>
</feature>
<evidence type="ECO:0000256" key="2">
    <source>
        <dbReference type="SAM" id="Phobius"/>
    </source>
</evidence>
<keyword evidence="2" id="KW-1133">Transmembrane helix</keyword>
<dbReference type="EMBL" id="FOAZ01000005">
    <property type="protein sequence ID" value="SEL08471.1"/>
    <property type="molecule type" value="Genomic_DNA"/>
</dbReference>
<feature type="compositionally biased region" description="Pro residues" evidence="1">
    <location>
        <begin position="145"/>
        <end position="156"/>
    </location>
</feature>
<evidence type="ECO:0000313" key="4">
    <source>
        <dbReference type="Proteomes" id="UP000183015"/>
    </source>
</evidence>
<feature type="compositionally biased region" description="Low complexity" evidence="1">
    <location>
        <begin position="100"/>
        <end position="129"/>
    </location>
</feature>
<dbReference type="Proteomes" id="UP000183015">
    <property type="component" value="Unassembled WGS sequence"/>
</dbReference>